<feature type="non-terminal residue" evidence="1">
    <location>
        <position position="1"/>
    </location>
</feature>
<proteinExistence type="predicted"/>
<dbReference type="Proteomes" id="UP000807342">
    <property type="component" value="Unassembled WGS sequence"/>
</dbReference>
<feature type="non-terminal residue" evidence="1">
    <location>
        <position position="114"/>
    </location>
</feature>
<reference evidence="1" key="1">
    <citation type="submission" date="2020-11" db="EMBL/GenBank/DDBJ databases">
        <authorList>
            <consortium name="DOE Joint Genome Institute"/>
            <person name="Ahrendt S."/>
            <person name="Riley R."/>
            <person name="Andreopoulos W."/>
            <person name="Labutti K."/>
            <person name="Pangilinan J."/>
            <person name="Ruiz-Duenas F.J."/>
            <person name="Barrasa J.M."/>
            <person name="Sanchez-Garcia M."/>
            <person name="Camarero S."/>
            <person name="Miyauchi S."/>
            <person name="Serrano A."/>
            <person name="Linde D."/>
            <person name="Babiker R."/>
            <person name="Drula E."/>
            <person name="Ayuso-Fernandez I."/>
            <person name="Pacheco R."/>
            <person name="Padilla G."/>
            <person name="Ferreira P."/>
            <person name="Barriuso J."/>
            <person name="Kellner H."/>
            <person name="Castanera R."/>
            <person name="Alfaro M."/>
            <person name="Ramirez L."/>
            <person name="Pisabarro A.G."/>
            <person name="Kuo A."/>
            <person name="Tritt A."/>
            <person name="Lipzen A."/>
            <person name="He G."/>
            <person name="Yan M."/>
            <person name="Ng V."/>
            <person name="Cullen D."/>
            <person name="Martin F."/>
            <person name="Rosso M.-N."/>
            <person name="Henrissat B."/>
            <person name="Hibbett D."/>
            <person name="Martinez A.T."/>
            <person name="Grigoriev I.V."/>
        </authorList>
    </citation>
    <scope>NUCLEOTIDE SEQUENCE</scope>
    <source>
        <strain evidence="1">MF-IS2</strain>
    </source>
</reference>
<evidence type="ECO:0008006" key="3">
    <source>
        <dbReference type="Google" id="ProtNLM"/>
    </source>
</evidence>
<dbReference type="OrthoDB" id="3211671at2759"/>
<protein>
    <recommendedName>
        <fullName evidence="3">Chromo domain-containing protein</fullName>
    </recommendedName>
</protein>
<dbReference type="InterPro" id="IPR016197">
    <property type="entry name" value="Chromo-like_dom_sf"/>
</dbReference>
<gene>
    <name evidence="1" type="ORF">P691DRAFT_626764</name>
</gene>
<evidence type="ECO:0000313" key="1">
    <source>
        <dbReference type="EMBL" id="KAF9441263.1"/>
    </source>
</evidence>
<sequence>SSYKVKISRNLTKRGVHDVFHASLLRIHVPNDDRLFPGRTDSQVWDFGEDDQEWMVNHISGHRGSRSDALFKVEWKSDDTTWLPYHQVSHLVALEHYFELLGISNIEELRDAEG</sequence>
<accession>A0A9P6BX84</accession>
<comment type="caution">
    <text evidence="1">The sequence shown here is derived from an EMBL/GenBank/DDBJ whole genome shotgun (WGS) entry which is preliminary data.</text>
</comment>
<organism evidence="1 2">
    <name type="scientific">Macrolepiota fuliginosa MF-IS2</name>
    <dbReference type="NCBI Taxonomy" id="1400762"/>
    <lineage>
        <taxon>Eukaryota</taxon>
        <taxon>Fungi</taxon>
        <taxon>Dikarya</taxon>
        <taxon>Basidiomycota</taxon>
        <taxon>Agaricomycotina</taxon>
        <taxon>Agaricomycetes</taxon>
        <taxon>Agaricomycetidae</taxon>
        <taxon>Agaricales</taxon>
        <taxon>Agaricineae</taxon>
        <taxon>Agaricaceae</taxon>
        <taxon>Macrolepiota</taxon>
    </lineage>
</organism>
<name>A0A9P6BX84_9AGAR</name>
<dbReference type="EMBL" id="MU151986">
    <property type="protein sequence ID" value="KAF9441263.1"/>
    <property type="molecule type" value="Genomic_DNA"/>
</dbReference>
<keyword evidence="2" id="KW-1185">Reference proteome</keyword>
<dbReference type="SUPFAM" id="SSF54160">
    <property type="entry name" value="Chromo domain-like"/>
    <property type="match status" value="1"/>
</dbReference>
<evidence type="ECO:0000313" key="2">
    <source>
        <dbReference type="Proteomes" id="UP000807342"/>
    </source>
</evidence>
<dbReference type="AlphaFoldDB" id="A0A9P6BX84"/>